<dbReference type="Gene3D" id="1.10.287.70">
    <property type="match status" value="1"/>
</dbReference>
<comment type="caution">
    <text evidence="3">The sequence shown here is derived from an EMBL/GenBank/DDBJ whole genome shotgun (WGS) entry which is preliminary data.</text>
</comment>
<evidence type="ECO:0000313" key="3">
    <source>
        <dbReference type="EMBL" id="MDQ0254825.1"/>
    </source>
</evidence>
<gene>
    <name evidence="3" type="ORF">J2S74_002204</name>
</gene>
<evidence type="ECO:0000259" key="2">
    <source>
        <dbReference type="Pfam" id="PF07885"/>
    </source>
</evidence>
<name>A0ABT9ZV60_9BACI</name>
<accession>A0ABT9ZV60</accession>
<keyword evidence="1" id="KW-0472">Membrane</keyword>
<evidence type="ECO:0000256" key="1">
    <source>
        <dbReference type="SAM" id="Phobius"/>
    </source>
</evidence>
<protein>
    <recommendedName>
        <fullName evidence="2">Potassium channel domain-containing protein</fullName>
    </recommendedName>
</protein>
<dbReference type="Proteomes" id="UP001230005">
    <property type="component" value="Unassembled WGS sequence"/>
</dbReference>
<evidence type="ECO:0000313" key="4">
    <source>
        <dbReference type="Proteomes" id="UP001230005"/>
    </source>
</evidence>
<sequence length="109" mass="12423">MTTITTTGYGDYVPETVIGRLYGLFLYFFGIGLIGIVIGKIVEGYGLFRKLKEEGKLKFNGHDHYVIIGWSNKAHHTMNELLEIDEHAKIVIIPKRPIENETLVYIQGR</sequence>
<keyword evidence="1" id="KW-1133">Transmembrane helix</keyword>
<feature type="transmembrane region" description="Helical" evidence="1">
    <location>
        <begin position="21"/>
        <end position="42"/>
    </location>
</feature>
<dbReference type="SUPFAM" id="SSF81324">
    <property type="entry name" value="Voltage-gated potassium channels"/>
    <property type="match status" value="1"/>
</dbReference>
<dbReference type="InterPro" id="IPR013099">
    <property type="entry name" value="K_chnl_dom"/>
</dbReference>
<proteinExistence type="predicted"/>
<keyword evidence="4" id="KW-1185">Reference proteome</keyword>
<keyword evidence="1" id="KW-0812">Transmembrane</keyword>
<organism evidence="3 4">
    <name type="scientific">Evansella vedderi</name>
    <dbReference type="NCBI Taxonomy" id="38282"/>
    <lineage>
        <taxon>Bacteria</taxon>
        <taxon>Bacillati</taxon>
        <taxon>Bacillota</taxon>
        <taxon>Bacilli</taxon>
        <taxon>Bacillales</taxon>
        <taxon>Bacillaceae</taxon>
        <taxon>Evansella</taxon>
    </lineage>
</organism>
<reference evidence="3 4" key="1">
    <citation type="submission" date="2023-07" db="EMBL/GenBank/DDBJ databases">
        <title>Genomic Encyclopedia of Type Strains, Phase IV (KMG-IV): sequencing the most valuable type-strain genomes for metagenomic binning, comparative biology and taxonomic classification.</title>
        <authorList>
            <person name="Goeker M."/>
        </authorList>
    </citation>
    <scope>NUCLEOTIDE SEQUENCE [LARGE SCALE GENOMIC DNA]</scope>
    <source>
        <strain evidence="3 4">DSM 9768</strain>
    </source>
</reference>
<dbReference type="EMBL" id="JAUSUG010000007">
    <property type="protein sequence ID" value="MDQ0254825.1"/>
    <property type="molecule type" value="Genomic_DNA"/>
</dbReference>
<feature type="domain" description="Potassium channel" evidence="2">
    <location>
        <begin position="1"/>
        <end position="42"/>
    </location>
</feature>
<dbReference type="Pfam" id="PF07885">
    <property type="entry name" value="Ion_trans_2"/>
    <property type="match status" value="1"/>
</dbReference>